<dbReference type="InterPro" id="IPR013785">
    <property type="entry name" value="Aldolase_TIM"/>
</dbReference>
<dbReference type="PANTHER" id="PTHR30246">
    <property type="entry name" value="2-KETO-3-DEOXY-6-PHOSPHOGLUCONATE ALDOLASE"/>
    <property type="match status" value="1"/>
</dbReference>
<keyword evidence="5" id="KW-0119">Carbohydrate metabolism</keyword>
<gene>
    <name evidence="6" type="ORF">BFL28_12995</name>
</gene>
<evidence type="ECO:0000256" key="4">
    <source>
        <dbReference type="ARBA" id="ARBA00023239"/>
    </source>
</evidence>
<name>A0A1E3LYP8_9SPHN</name>
<comment type="caution">
    <text evidence="6">The sequence shown here is derived from an EMBL/GenBank/DDBJ whole genome shotgun (WGS) entry which is preliminary data.</text>
</comment>
<dbReference type="RefSeq" id="WP_069319447.1">
    <property type="nucleotide sequence ID" value="NZ_MDDS01000011.1"/>
</dbReference>
<comment type="similarity">
    <text evidence="2">Belongs to the KHG/KDPG aldolase family.</text>
</comment>
<reference evidence="6 7" key="1">
    <citation type="submission" date="2016-08" db="EMBL/GenBank/DDBJ databases">
        <title>Draft genome of the agarase producing Sphingomonas sp. MCT13.</title>
        <authorList>
            <person name="D'Andrea M.M."/>
            <person name="Rossolini G.M."/>
            <person name="Thaller M.C."/>
        </authorList>
    </citation>
    <scope>NUCLEOTIDE SEQUENCE [LARGE SCALE GENOMIC DNA]</scope>
    <source>
        <strain evidence="6 7">MCT13</strain>
    </source>
</reference>
<evidence type="ECO:0000313" key="7">
    <source>
        <dbReference type="Proteomes" id="UP000094487"/>
    </source>
</evidence>
<dbReference type="PANTHER" id="PTHR30246:SF1">
    <property type="entry name" value="2-DEHYDRO-3-DEOXY-6-PHOSPHOGALACTONATE ALDOLASE-RELATED"/>
    <property type="match status" value="1"/>
</dbReference>
<sequence length="214" mass="21093">MSHLAQFDAAFAACPLIAILRGVTPDEVVPIGEALIGAGFALIEVPLNSPDPIESIARLAAAAGDRAMVGAGTVLREADVAAVAGAGGTLVISPNANPLVIAATAARGLVSLPGIATPTEAFAALDAGATALKLFPAEAASPAVLRAMRAVLPKSARVLPVGGIEPGNMKPWLDAGAAGFGLGSALYRPGLSAAEVGDRAATFIAAIGEHSHVA</sequence>
<dbReference type="STRING" id="1888892.BFL28_12995"/>
<evidence type="ECO:0000256" key="5">
    <source>
        <dbReference type="ARBA" id="ARBA00023277"/>
    </source>
</evidence>
<dbReference type="GO" id="GO:0016829">
    <property type="term" value="F:lyase activity"/>
    <property type="evidence" value="ECO:0007669"/>
    <property type="project" value="UniProtKB-KW"/>
</dbReference>
<comment type="subunit">
    <text evidence="3">Homotrimer.</text>
</comment>
<dbReference type="NCBIfam" id="NF006600">
    <property type="entry name" value="PRK09140.1"/>
    <property type="match status" value="1"/>
</dbReference>
<dbReference type="SUPFAM" id="SSF51569">
    <property type="entry name" value="Aldolase"/>
    <property type="match status" value="1"/>
</dbReference>
<dbReference type="Gene3D" id="3.20.20.70">
    <property type="entry name" value="Aldolase class I"/>
    <property type="match status" value="1"/>
</dbReference>
<keyword evidence="4" id="KW-0456">Lyase</keyword>
<keyword evidence="7" id="KW-1185">Reference proteome</keyword>
<evidence type="ECO:0000256" key="1">
    <source>
        <dbReference type="ARBA" id="ARBA00004761"/>
    </source>
</evidence>
<dbReference type="Proteomes" id="UP000094487">
    <property type="component" value="Unassembled WGS sequence"/>
</dbReference>
<dbReference type="InterPro" id="IPR000887">
    <property type="entry name" value="Aldlse_KDPG_KHG"/>
</dbReference>
<comment type="pathway">
    <text evidence="1">Carbohydrate acid metabolism.</text>
</comment>
<organism evidence="6 7">
    <name type="scientific">Sphingomonas turrisvirgatae</name>
    <dbReference type="NCBI Taxonomy" id="1888892"/>
    <lineage>
        <taxon>Bacteria</taxon>
        <taxon>Pseudomonadati</taxon>
        <taxon>Pseudomonadota</taxon>
        <taxon>Alphaproteobacteria</taxon>
        <taxon>Sphingomonadales</taxon>
        <taxon>Sphingomonadaceae</taxon>
        <taxon>Sphingomonas</taxon>
    </lineage>
</organism>
<dbReference type="CDD" id="cd00452">
    <property type="entry name" value="KDPG_aldolase"/>
    <property type="match status" value="1"/>
</dbReference>
<dbReference type="Pfam" id="PF01081">
    <property type="entry name" value="Aldolase"/>
    <property type="match status" value="1"/>
</dbReference>
<dbReference type="OrthoDB" id="7204076at2"/>
<dbReference type="EMBL" id="MDDS01000011">
    <property type="protein sequence ID" value="ODP38843.1"/>
    <property type="molecule type" value="Genomic_DNA"/>
</dbReference>
<evidence type="ECO:0000256" key="2">
    <source>
        <dbReference type="ARBA" id="ARBA00006906"/>
    </source>
</evidence>
<proteinExistence type="inferred from homology"/>
<evidence type="ECO:0000256" key="3">
    <source>
        <dbReference type="ARBA" id="ARBA00011233"/>
    </source>
</evidence>
<dbReference type="AlphaFoldDB" id="A0A1E3LYP8"/>
<evidence type="ECO:0000313" key="6">
    <source>
        <dbReference type="EMBL" id="ODP38843.1"/>
    </source>
</evidence>
<accession>A0A1E3LYP8</accession>
<protein>
    <submittedName>
        <fullName evidence="6">2-dehydro-3-deoxy-6-phosphogalactonate aldolase</fullName>
    </submittedName>
</protein>